<dbReference type="PANTHER" id="PTHR40465">
    <property type="entry name" value="CHROMOSOME 1, WHOLE GENOME SHOTGUN SEQUENCE"/>
    <property type="match status" value="1"/>
</dbReference>
<dbReference type="HOGENOM" id="CLU_046025_5_4_1"/>
<protein>
    <recommendedName>
        <fullName evidence="2">DUF6534 domain-containing protein</fullName>
    </recommendedName>
</protein>
<organism evidence="3 4">
    <name type="scientific">Ceriporiopsis subvermispora (strain B)</name>
    <name type="common">White-rot fungus</name>
    <name type="synonym">Gelatoporia subvermispora</name>
    <dbReference type="NCBI Taxonomy" id="914234"/>
    <lineage>
        <taxon>Eukaryota</taxon>
        <taxon>Fungi</taxon>
        <taxon>Dikarya</taxon>
        <taxon>Basidiomycota</taxon>
        <taxon>Agaricomycotina</taxon>
        <taxon>Agaricomycetes</taxon>
        <taxon>Polyporales</taxon>
        <taxon>Gelatoporiaceae</taxon>
        <taxon>Gelatoporia</taxon>
    </lineage>
</organism>
<gene>
    <name evidence="3" type="ORF">CERSUDRAFT_95624</name>
</gene>
<keyword evidence="4" id="KW-1185">Reference proteome</keyword>
<dbReference type="EMBL" id="KB445798">
    <property type="protein sequence ID" value="EMD36284.1"/>
    <property type="molecule type" value="Genomic_DNA"/>
</dbReference>
<feature type="transmembrane region" description="Helical" evidence="1">
    <location>
        <begin position="55"/>
        <end position="76"/>
    </location>
</feature>
<evidence type="ECO:0000313" key="4">
    <source>
        <dbReference type="Proteomes" id="UP000016930"/>
    </source>
</evidence>
<feature type="transmembrane region" description="Helical" evidence="1">
    <location>
        <begin position="131"/>
        <end position="150"/>
    </location>
</feature>
<keyword evidence="1" id="KW-0812">Transmembrane</keyword>
<dbReference type="PANTHER" id="PTHR40465:SF1">
    <property type="entry name" value="DUF6534 DOMAIN-CONTAINING PROTEIN"/>
    <property type="match status" value="1"/>
</dbReference>
<keyword evidence="1" id="KW-0472">Membrane</keyword>
<dbReference type="InterPro" id="IPR045339">
    <property type="entry name" value="DUF6534"/>
</dbReference>
<name>M2PJ98_CERS8</name>
<evidence type="ECO:0000313" key="3">
    <source>
        <dbReference type="EMBL" id="EMD36284.1"/>
    </source>
</evidence>
<feature type="transmembrane region" description="Helical" evidence="1">
    <location>
        <begin position="25"/>
        <end position="48"/>
    </location>
</feature>
<dbReference type="STRING" id="914234.M2PJ98"/>
<proteinExistence type="predicted"/>
<reference evidence="3 4" key="1">
    <citation type="journal article" date="2012" name="Proc. Natl. Acad. Sci. U.S.A.">
        <title>Comparative genomics of Ceriporiopsis subvermispora and Phanerochaete chrysosporium provide insight into selective ligninolysis.</title>
        <authorList>
            <person name="Fernandez-Fueyo E."/>
            <person name="Ruiz-Duenas F.J."/>
            <person name="Ferreira P."/>
            <person name="Floudas D."/>
            <person name="Hibbett D.S."/>
            <person name="Canessa P."/>
            <person name="Larrondo L.F."/>
            <person name="James T.Y."/>
            <person name="Seelenfreund D."/>
            <person name="Lobos S."/>
            <person name="Polanco R."/>
            <person name="Tello M."/>
            <person name="Honda Y."/>
            <person name="Watanabe T."/>
            <person name="Watanabe T."/>
            <person name="Ryu J.S."/>
            <person name="Kubicek C.P."/>
            <person name="Schmoll M."/>
            <person name="Gaskell J."/>
            <person name="Hammel K.E."/>
            <person name="St John F.J."/>
            <person name="Vanden Wymelenberg A."/>
            <person name="Sabat G."/>
            <person name="Splinter BonDurant S."/>
            <person name="Syed K."/>
            <person name="Yadav J.S."/>
            <person name="Doddapaneni H."/>
            <person name="Subramanian V."/>
            <person name="Lavin J.L."/>
            <person name="Oguiza J.A."/>
            <person name="Perez G."/>
            <person name="Pisabarro A.G."/>
            <person name="Ramirez L."/>
            <person name="Santoyo F."/>
            <person name="Master E."/>
            <person name="Coutinho P.M."/>
            <person name="Henrissat B."/>
            <person name="Lombard V."/>
            <person name="Magnuson J.K."/>
            <person name="Kuees U."/>
            <person name="Hori C."/>
            <person name="Igarashi K."/>
            <person name="Samejima M."/>
            <person name="Held B.W."/>
            <person name="Barry K.W."/>
            <person name="LaButti K.M."/>
            <person name="Lapidus A."/>
            <person name="Lindquist E.A."/>
            <person name="Lucas S.M."/>
            <person name="Riley R."/>
            <person name="Salamov A.A."/>
            <person name="Hoffmeister D."/>
            <person name="Schwenk D."/>
            <person name="Hadar Y."/>
            <person name="Yarden O."/>
            <person name="de Vries R.P."/>
            <person name="Wiebenga A."/>
            <person name="Stenlid J."/>
            <person name="Eastwood D."/>
            <person name="Grigoriev I.V."/>
            <person name="Berka R.M."/>
            <person name="Blanchette R.A."/>
            <person name="Kersten P."/>
            <person name="Martinez A.T."/>
            <person name="Vicuna R."/>
            <person name="Cullen D."/>
        </authorList>
    </citation>
    <scope>NUCLEOTIDE SEQUENCE [LARGE SCALE GENOMIC DNA]</scope>
    <source>
        <strain evidence="3 4">B</strain>
    </source>
</reference>
<dbReference type="AlphaFoldDB" id="M2PJ98"/>
<dbReference type="Proteomes" id="UP000016930">
    <property type="component" value="Unassembled WGS sequence"/>
</dbReference>
<dbReference type="Pfam" id="PF20152">
    <property type="entry name" value="DUF6534"/>
    <property type="match status" value="1"/>
</dbReference>
<keyword evidence="1" id="KW-1133">Transmembrane helix</keyword>
<feature type="transmembrane region" description="Helical" evidence="1">
    <location>
        <begin position="170"/>
        <end position="195"/>
    </location>
</feature>
<feature type="domain" description="DUF6534" evidence="2">
    <location>
        <begin position="180"/>
        <end position="265"/>
    </location>
</feature>
<evidence type="ECO:0000259" key="2">
    <source>
        <dbReference type="Pfam" id="PF20152"/>
    </source>
</evidence>
<sequence length="326" mass="36123">MNQANQTMAVLVAVSNVNLGTTLGASLLGVFFCAILYGVTVVQVYTFFHLSDDRWVVKVSVFIMWMLTTLHLAFFIETLYTTIVTNYLTTPADVNTISWSELGITVIEALLSILVRCLFCSRIWNLSSRNVYLITAILIPMVADSVFILIVAVKEIHWRSFASLAGPDMWIAYAGDITGLVADIVLGSSQILLLWRRRSQFHRTNSVLRLFIVYSINTCVLVTACAVITLVTFAIMPGNEIYQAAYVQLGPLLLNSLLASYNLRWSVRQEISGNPLQYPMISTDSTPVLDFGRKGTGNSSEGEQSLTVRIETSTETTTDTGIDCRC</sequence>
<accession>M2PJ98</accession>
<feature type="transmembrane region" description="Helical" evidence="1">
    <location>
        <begin position="96"/>
        <end position="119"/>
    </location>
</feature>
<evidence type="ECO:0000256" key="1">
    <source>
        <dbReference type="SAM" id="Phobius"/>
    </source>
</evidence>
<feature type="transmembrane region" description="Helical" evidence="1">
    <location>
        <begin position="207"/>
        <end position="235"/>
    </location>
</feature>